<comment type="caution">
    <text evidence="1">The sequence shown here is derived from an EMBL/GenBank/DDBJ whole genome shotgun (WGS) entry which is preliminary data.</text>
</comment>
<feature type="non-terminal residue" evidence="1">
    <location>
        <position position="131"/>
    </location>
</feature>
<gene>
    <name evidence="1" type="ORF">BJ554DRAFT_2068</name>
</gene>
<keyword evidence="2" id="KW-1185">Reference proteome</keyword>
<sequence>ANDDQFFSHDVAAIEDGAQDRCAVSWKALVADEPGTQTVTQDEPGHLSPVLKLTVGRKENHENLRAEPYKESVSRVSELKGAMVPDAESSVASQAWLSRAVELSPAAPERGRQLRIMGAGSISEQIDGGSM</sequence>
<dbReference type="EMBL" id="JAEFCI010009406">
    <property type="protein sequence ID" value="KAG5457825.1"/>
    <property type="molecule type" value="Genomic_DNA"/>
</dbReference>
<dbReference type="Proteomes" id="UP000673691">
    <property type="component" value="Unassembled WGS sequence"/>
</dbReference>
<feature type="non-terminal residue" evidence="1">
    <location>
        <position position="1"/>
    </location>
</feature>
<evidence type="ECO:0000313" key="2">
    <source>
        <dbReference type="Proteomes" id="UP000673691"/>
    </source>
</evidence>
<protein>
    <submittedName>
        <fullName evidence="1">Uncharacterized protein</fullName>
    </submittedName>
</protein>
<dbReference type="AlphaFoldDB" id="A0A8H7ZRB9"/>
<proteinExistence type="predicted"/>
<organism evidence="1 2">
    <name type="scientific">Olpidium bornovanus</name>
    <dbReference type="NCBI Taxonomy" id="278681"/>
    <lineage>
        <taxon>Eukaryota</taxon>
        <taxon>Fungi</taxon>
        <taxon>Fungi incertae sedis</taxon>
        <taxon>Olpidiomycota</taxon>
        <taxon>Olpidiomycotina</taxon>
        <taxon>Olpidiomycetes</taxon>
        <taxon>Olpidiales</taxon>
        <taxon>Olpidiaceae</taxon>
        <taxon>Olpidium</taxon>
    </lineage>
</organism>
<evidence type="ECO:0000313" key="1">
    <source>
        <dbReference type="EMBL" id="KAG5457825.1"/>
    </source>
</evidence>
<name>A0A8H7ZRB9_9FUNG</name>
<accession>A0A8H7ZRB9</accession>
<reference evidence="1 2" key="1">
    <citation type="journal article" name="Sci. Rep.">
        <title>Genome-scale phylogenetic analyses confirm Olpidium as the closest living zoosporic fungus to the non-flagellated, terrestrial fungi.</title>
        <authorList>
            <person name="Chang Y."/>
            <person name="Rochon D."/>
            <person name="Sekimoto S."/>
            <person name="Wang Y."/>
            <person name="Chovatia M."/>
            <person name="Sandor L."/>
            <person name="Salamov A."/>
            <person name="Grigoriev I.V."/>
            <person name="Stajich J.E."/>
            <person name="Spatafora J.W."/>
        </authorList>
    </citation>
    <scope>NUCLEOTIDE SEQUENCE [LARGE SCALE GENOMIC DNA]</scope>
    <source>
        <strain evidence="1">S191</strain>
    </source>
</reference>